<dbReference type="OrthoDB" id="20105at2759"/>
<feature type="compositionally biased region" description="Low complexity" evidence="1">
    <location>
        <begin position="315"/>
        <end position="325"/>
    </location>
</feature>
<protein>
    <submittedName>
        <fullName evidence="2">Uncharacterized protein</fullName>
    </submittedName>
</protein>
<feature type="compositionally biased region" description="Low complexity" evidence="1">
    <location>
        <begin position="290"/>
        <end position="305"/>
    </location>
</feature>
<feature type="compositionally biased region" description="Polar residues" evidence="1">
    <location>
        <begin position="473"/>
        <end position="488"/>
    </location>
</feature>
<evidence type="ECO:0000313" key="3">
    <source>
        <dbReference type="Proteomes" id="UP000799423"/>
    </source>
</evidence>
<dbReference type="Proteomes" id="UP000799423">
    <property type="component" value="Unassembled WGS sequence"/>
</dbReference>
<dbReference type="AlphaFoldDB" id="A0A6A7B7N8"/>
<feature type="region of interest" description="Disordered" evidence="1">
    <location>
        <begin position="211"/>
        <end position="512"/>
    </location>
</feature>
<feature type="region of interest" description="Disordered" evidence="1">
    <location>
        <begin position="26"/>
        <end position="93"/>
    </location>
</feature>
<feature type="region of interest" description="Disordered" evidence="1">
    <location>
        <begin position="105"/>
        <end position="124"/>
    </location>
</feature>
<feature type="compositionally biased region" description="Polar residues" evidence="1">
    <location>
        <begin position="269"/>
        <end position="280"/>
    </location>
</feature>
<organism evidence="2 3">
    <name type="scientific">Plenodomus tracheiphilus IPT5</name>
    <dbReference type="NCBI Taxonomy" id="1408161"/>
    <lineage>
        <taxon>Eukaryota</taxon>
        <taxon>Fungi</taxon>
        <taxon>Dikarya</taxon>
        <taxon>Ascomycota</taxon>
        <taxon>Pezizomycotina</taxon>
        <taxon>Dothideomycetes</taxon>
        <taxon>Pleosporomycetidae</taxon>
        <taxon>Pleosporales</taxon>
        <taxon>Pleosporineae</taxon>
        <taxon>Leptosphaeriaceae</taxon>
        <taxon>Plenodomus</taxon>
    </lineage>
</organism>
<proteinExistence type="predicted"/>
<feature type="compositionally biased region" description="Low complexity" evidence="1">
    <location>
        <begin position="211"/>
        <end position="222"/>
    </location>
</feature>
<dbReference type="EMBL" id="MU006307">
    <property type="protein sequence ID" value="KAF2850389.1"/>
    <property type="molecule type" value="Genomic_DNA"/>
</dbReference>
<dbReference type="InterPro" id="IPR021216">
    <property type="entry name" value="DUF2722"/>
</dbReference>
<feature type="compositionally biased region" description="Polar residues" evidence="1">
    <location>
        <begin position="340"/>
        <end position="360"/>
    </location>
</feature>
<feature type="compositionally biased region" description="Low complexity" evidence="1">
    <location>
        <begin position="379"/>
        <end position="396"/>
    </location>
</feature>
<feature type="compositionally biased region" description="Basic and acidic residues" evidence="1">
    <location>
        <begin position="435"/>
        <end position="457"/>
    </location>
</feature>
<name>A0A6A7B7N8_9PLEO</name>
<evidence type="ECO:0000313" key="2">
    <source>
        <dbReference type="EMBL" id="KAF2850389.1"/>
    </source>
</evidence>
<reference evidence="2" key="1">
    <citation type="submission" date="2020-01" db="EMBL/GenBank/DDBJ databases">
        <authorList>
            <consortium name="DOE Joint Genome Institute"/>
            <person name="Haridas S."/>
            <person name="Albert R."/>
            <person name="Binder M."/>
            <person name="Bloem J."/>
            <person name="Labutti K."/>
            <person name="Salamov A."/>
            <person name="Andreopoulos B."/>
            <person name="Baker S.E."/>
            <person name="Barry K."/>
            <person name="Bills G."/>
            <person name="Bluhm B.H."/>
            <person name="Cannon C."/>
            <person name="Castanera R."/>
            <person name="Culley D.E."/>
            <person name="Daum C."/>
            <person name="Ezra D."/>
            <person name="Gonzalez J.B."/>
            <person name="Henrissat B."/>
            <person name="Kuo A."/>
            <person name="Liang C."/>
            <person name="Lipzen A."/>
            <person name="Lutzoni F."/>
            <person name="Magnuson J."/>
            <person name="Mondo S."/>
            <person name="Nolan M."/>
            <person name="Ohm R."/>
            <person name="Pangilinan J."/>
            <person name="Park H.-J."/>
            <person name="Ramirez L."/>
            <person name="Alfaro M."/>
            <person name="Sun H."/>
            <person name="Tritt A."/>
            <person name="Yoshinaga Y."/>
            <person name="Zwiers L.-H."/>
            <person name="Turgeon B.G."/>
            <person name="Goodwin S.B."/>
            <person name="Spatafora J.W."/>
            <person name="Crous P.W."/>
            <person name="Grigoriev I.V."/>
        </authorList>
    </citation>
    <scope>NUCLEOTIDE SEQUENCE</scope>
    <source>
        <strain evidence="2">IPT5</strain>
    </source>
</reference>
<feature type="compositionally biased region" description="Pro residues" evidence="1">
    <location>
        <begin position="257"/>
        <end position="266"/>
    </location>
</feature>
<keyword evidence="3" id="KW-1185">Reference proteome</keyword>
<feature type="compositionally biased region" description="Basic and acidic residues" evidence="1">
    <location>
        <begin position="495"/>
        <end position="512"/>
    </location>
</feature>
<gene>
    <name evidence="2" type="ORF">T440DRAFT_111900</name>
</gene>
<sequence length="512" mass="55204">MLLTYSNPVKSDFDFKPHAYSPAFSSSTAARYSPKLQSGPPLAQTAISSYKMGTPHRGLPPPSAMTLPDPGRGPPMSAGLGQLPPAPSQWQGAEDGMKNWLAAKAEEERRKQEEERTRQESLRLEQRKVEQSMLRESMQGGIPPHLVPIIFAGIGGGNLANISAEWIQQYTAQVQAAQQQTQIQAQQQHSPDLRRDPRMIGQQQASIYAGQPQTPQTILPPTSVLPGQPLPAQPQHAASGYGDSRAAQSTGFGGPPTSAPRPPAPSQLPRLTTNEINIQQPPAAPSGVHQLQQTQSAQQEQSSPSIYFHHWVPPSSSSQQEKSASGNPPATPSGKYKTSPIHQSRQRATSHASDLEYTSSPKKRKAQGPHQPAPPPTSAPQYTSPSFSHISSSSASTPGRRGHARGRSDASQRGPEGAGGSLSRRSTVSGLAHETLPRQDEPVEESRAPEGKARPDSDQTYATSPTRHDDRGQGQQNYAPTSMGQPETSKYGPHQHWDRGHMSSPKREAGDR</sequence>
<dbReference type="Pfam" id="PF10846">
    <property type="entry name" value="DUF2722"/>
    <property type="match status" value="1"/>
</dbReference>
<evidence type="ECO:0000256" key="1">
    <source>
        <dbReference type="SAM" id="MobiDB-lite"/>
    </source>
</evidence>
<accession>A0A6A7B7N8</accession>